<dbReference type="Pfam" id="PF00990">
    <property type="entry name" value="GGDEF"/>
    <property type="match status" value="1"/>
</dbReference>
<dbReference type="AlphaFoldDB" id="A0A1M5HFU7"/>
<dbReference type="NCBIfam" id="TIGR00254">
    <property type="entry name" value="GGDEF"/>
    <property type="match status" value="1"/>
</dbReference>
<keyword evidence="1" id="KW-0472">Membrane</keyword>
<sequence length="498" mass="57158">MKSKFRIRLFLIMITFAVVISFTIATVNYIRERGQAIESNKIQVDEIETSVSDSIAMIDKAYNYFDEDTRVQMYENTEYLMDLYHKNPNVENWDYEDLKQALGMDIYIIDNENTIIQSSFIDDIGLNFSECCSEFASLLDERRESGEFHADGMDLQQKTGEIKKFSYMATPDKQYIIELGFSLEEGTIFKEFNFFNVIDDLVQRYPSLDAVNLLNTDGFLYGEVTEETHLPSDRYDAFEEAVRTQDVAELKSDWNGKSAQYRYVYYNSDLTQGISTNRVLELVYNDYELQSVLMDNTKAFILQLIIILIVSVIVALIISKWLAWPMYLAFHDSLTELKNRASFDDDIQLAIADNRKPFALFMIDLDNFKLVNDYLGHDRGDYVLKQVGKTIKKAIPEKGSTYRLGGDEFAVIVPIKDEVEAEKIAQNIIKEFKKQIYKHNEIGNLNVTASVGISIGPRHGLDAETLSKKADIALYHSKEKGKNCYAVFGEFCVDASNK</sequence>
<accession>A0A1M5HFU7</accession>
<dbReference type="Gene3D" id="3.30.70.270">
    <property type="match status" value="1"/>
</dbReference>
<dbReference type="CDD" id="cd01949">
    <property type="entry name" value="GGDEF"/>
    <property type="match status" value="1"/>
</dbReference>
<organism evidence="3 4">
    <name type="scientific">Ornithinibacillus halophilus</name>
    <dbReference type="NCBI Taxonomy" id="930117"/>
    <lineage>
        <taxon>Bacteria</taxon>
        <taxon>Bacillati</taxon>
        <taxon>Bacillota</taxon>
        <taxon>Bacilli</taxon>
        <taxon>Bacillales</taxon>
        <taxon>Bacillaceae</taxon>
        <taxon>Ornithinibacillus</taxon>
    </lineage>
</organism>
<dbReference type="InterPro" id="IPR000160">
    <property type="entry name" value="GGDEF_dom"/>
</dbReference>
<dbReference type="RefSeq" id="WP_072890128.1">
    <property type="nucleotide sequence ID" value="NZ_FQVW01000017.1"/>
</dbReference>
<dbReference type="PANTHER" id="PTHR46663:SF2">
    <property type="entry name" value="GGDEF DOMAIN-CONTAINING PROTEIN"/>
    <property type="match status" value="1"/>
</dbReference>
<gene>
    <name evidence="3" type="ORF">SAMN05216225_101742</name>
</gene>
<dbReference type="PANTHER" id="PTHR46663">
    <property type="entry name" value="DIGUANYLATE CYCLASE DGCT-RELATED"/>
    <property type="match status" value="1"/>
</dbReference>
<dbReference type="SUPFAM" id="SSF55073">
    <property type="entry name" value="Nucleotide cyclase"/>
    <property type="match status" value="1"/>
</dbReference>
<protein>
    <submittedName>
        <fullName evidence="3">Diguanylate cyclase (GGDEF) domain-containing protein</fullName>
    </submittedName>
</protein>
<keyword evidence="4" id="KW-1185">Reference proteome</keyword>
<dbReference type="InterPro" id="IPR052163">
    <property type="entry name" value="DGC-Regulatory_Protein"/>
</dbReference>
<keyword evidence="1" id="KW-1133">Transmembrane helix</keyword>
<evidence type="ECO:0000256" key="1">
    <source>
        <dbReference type="SAM" id="Phobius"/>
    </source>
</evidence>
<dbReference type="SMART" id="SM00267">
    <property type="entry name" value="GGDEF"/>
    <property type="match status" value="1"/>
</dbReference>
<proteinExistence type="predicted"/>
<dbReference type="PROSITE" id="PS50887">
    <property type="entry name" value="GGDEF"/>
    <property type="match status" value="1"/>
</dbReference>
<keyword evidence="1" id="KW-0812">Transmembrane</keyword>
<evidence type="ECO:0000313" key="4">
    <source>
        <dbReference type="Proteomes" id="UP000183988"/>
    </source>
</evidence>
<dbReference type="EMBL" id="FQVW01000017">
    <property type="protein sequence ID" value="SHG14825.1"/>
    <property type="molecule type" value="Genomic_DNA"/>
</dbReference>
<dbReference type="InterPro" id="IPR043128">
    <property type="entry name" value="Rev_trsase/Diguanyl_cyclase"/>
</dbReference>
<feature type="domain" description="GGDEF" evidence="2">
    <location>
        <begin position="356"/>
        <end position="490"/>
    </location>
</feature>
<reference evidence="3 4" key="1">
    <citation type="submission" date="2016-11" db="EMBL/GenBank/DDBJ databases">
        <authorList>
            <person name="Jaros S."/>
            <person name="Januszkiewicz K."/>
            <person name="Wedrychowicz H."/>
        </authorList>
    </citation>
    <scope>NUCLEOTIDE SEQUENCE [LARGE SCALE GENOMIC DNA]</scope>
    <source>
        <strain evidence="3 4">IBRC-M 10683</strain>
    </source>
</reference>
<feature type="transmembrane region" description="Helical" evidence="1">
    <location>
        <begin position="300"/>
        <end position="318"/>
    </location>
</feature>
<dbReference type="STRING" id="930117.SAMN05216225_101742"/>
<evidence type="ECO:0000313" key="3">
    <source>
        <dbReference type="EMBL" id="SHG14825.1"/>
    </source>
</evidence>
<dbReference type="Proteomes" id="UP000183988">
    <property type="component" value="Unassembled WGS sequence"/>
</dbReference>
<name>A0A1M5HFU7_9BACI</name>
<evidence type="ECO:0000259" key="2">
    <source>
        <dbReference type="PROSITE" id="PS50887"/>
    </source>
</evidence>
<dbReference type="OrthoDB" id="9759607at2"/>
<dbReference type="InterPro" id="IPR029787">
    <property type="entry name" value="Nucleotide_cyclase"/>
</dbReference>